<dbReference type="AlphaFoldDB" id="A0A8S0T380"/>
<dbReference type="EMBL" id="CACTIH010005601">
    <property type="protein sequence ID" value="CAA2998706.1"/>
    <property type="molecule type" value="Genomic_DNA"/>
</dbReference>
<reference evidence="2 3" key="1">
    <citation type="submission" date="2019-12" db="EMBL/GenBank/DDBJ databases">
        <authorList>
            <person name="Alioto T."/>
            <person name="Alioto T."/>
            <person name="Gomez Garrido J."/>
        </authorList>
    </citation>
    <scope>NUCLEOTIDE SEQUENCE [LARGE SCALE GENOMIC DNA]</scope>
</reference>
<accession>A0A8S0T380</accession>
<proteinExistence type="predicted"/>
<name>A0A8S0T380_OLEEU</name>
<gene>
    <name evidence="2" type="ORF">OLEA9_A101494</name>
</gene>
<evidence type="ECO:0000313" key="2">
    <source>
        <dbReference type="EMBL" id="CAA2998706.1"/>
    </source>
</evidence>
<organism evidence="2 3">
    <name type="scientific">Olea europaea subsp. europaea</name>
    <dbReference type="NCBI Taxonomy" id="158383"/>
    <lineage>
        <taxon>Eukaryota</taxon>
        <taxon>Viridiplantae</taxon>
        <taxon>Streptophyta</taxon>
        <taxon>Embryophyta</taxon>
        <taxon>Tracheophyta</taxon>
        <taxon>Spermatophyta</taxon>
        <taxon>Magnoliopsida</taxon>
        <taxon>eudicotyledons</taxon>
        <taxon>Gunneridae</taxon>
        <taxon>Pentapetalae</taxon>
        <taxon>asterids</taxon>
        <taxon>lamiids</taxon>
        <taxon>Lamiales</taxon>
        <taxon>Oleaceae</taxon>
        <taxon>Oleeae</taxon>
        <taxon>Olea</taxon>
    </lineage>
</organism>
<feature type="region of interest" description="Disordered" evidence="1">
    <location>
        <begin position="59"/>
        <end position="80"/>
    </location>
</feature>
<comment type="caution">
    <text evidence="2">The sequence shown here is derived from an EMBL/GenBank/DDBJ whole genome shotgun (WGS) entry which is preliminary data.</text>
</comment>
<protein>
    <submittedName>
        <fullName evidence="2">Uncharacterized protein</fullName>
    </submittedName>
</protein>
<dbReference type="Proteomes" id="UP000594638">
    <property type="component" value="Unassembled WGS sequence"/>
</dbReference>
<evidence type="ECO:0000313" key="3">
    <source>
        <dbReference type="Proteomes" id="UP000594638"/>
    </source>
</evidence>
<sequence length="101" mass="11709">MVANYATNQMTGETAIPSEYDRAITSRRLANVFDRLGLTRKREDRARFFPAQARLPPIPLNQPHLFNPPLLGSQHGQPQPEVAAELTHRYMYLLPRNRRER</sequence>
<dbReference type="Gramene" id="OE9A101494T1">
    <property type="protein sequence ID" value="OE9A101494C1"/>
    <property type="gene ID" value="OE9A101494"/>
</dbReference>
<keyword evidence="3" id="KW-1185">Reference proteome</keyword>
<evidence type="ECO:0000256" key="1">
    <source>
        <dbReference type="SAM" id="MobiDB-lite"/>
    </source>
</evidence>